<sequence>MPAHPTVFPLSLLQFSTNRPHLLNTSQATPPLARHITWGGPKFVSTTPDAFLARIQRNLEHLPVPHSAPDTTKTARNDGRVPARRDFPNSGGPNFPGSPRAQFAAVSHQIAEFSTNEVPVQLFKSAAQTAAPLSHAATLPPTPSQNVGTCLPAPVPRRSTPNSVLGLSWHAPTVRQTPAPSAPPLPAHRRALPAHCVVRHALSSGPFCAKSRL</sequence>
<keyword evidence="3" id="KW-1185">Reference proteome</keyword>
<dbReference type="RefSeq" id="XP_037214984.1">
    <property type="nucleotide sequence ID" value="XM_037368058.1"/>
</dbReference>
<protein>
    <submittedName>
        <fullName evidence="2">Uncharacterized protein</fullName>
    </submittedName>
</protein>
<evidence type="ECO:0000313" key="3">
    <source>
        <dbReference type="Proteomes" id="UP000636479"/>
    </source>
</evidence>
<gene>
    <name evidence="2" type="ORF">MIND_01152900</name>
</gene>
<dbReference type="GeneID" id="59350574"/>
<dbReference type="AlphaFoldDB" id="A0A8H6S5Q5"/>
<comment type="caution">
    <text evidence="2">The sequence shown here is derived from an EMBL/GenBank/DDBJ whole genome shotgun (WGS) entry which is preliminary data.</text>
</comment>
<accession>A0A8H6S5Q5</accession>
<evidence type="ECO:0000313" key="2">
    <source>
        <dbReference type="EMBL" id="KAF7292556.1"/>
    </source>
</evidence>
<dbReference type="Proteomes" id="UP000636479">
    <property type="component" value="Unassembled WGS sequence"/>
</dbReference>
<evidence type="ECO:0000256" key="1">
    <source>
        <dbReference type="SAM" id="MobiDB-lite"/>
    </source>
</evidence>
<dbReference type="EMBL" id="JACAZF010000011">
    <property type="protein sequence ID" value="KAF7292556.1"/>
    <property type="molecule type" value="Genomic_DNA"/>
</dbReference>
<feature type="region of interest" description="Disordered" evidence="1">
    <location>
        <begin position="63"/>
        <end position="96"/>
    </location>
</feature>
<organism evidence="2 3">
    <name type="scientific">Mycena indigotica</name>
    <dbReference type="NCBI Taxonomy" id="2126181"/>
    <lineage>
        <taxon>Eukaryota</taxon>
        <taxon>Fungi</taxon>
        <taxon>Dikarya</taxon>
        <taxon>Basidiomycota</taxon>
        <taxon>Agaricomycotina</taxon>
        <taxon>Agaricomycetes</taxon>
        <taxon>Agaricomycetidae</taxon>
        <taxon>Agaricales</taxon>
        <taxon>Marasmiineae</taxon>
        <taxon>Mycenaceae</taxon>
        <taxon>Mycena</taxon>
    </lineage>
</organism>
<proteinExistence type="predicted"/>
<name>A0A8H6S5Q5_9AGAR</name>
<reference evidence="2" key="1">
    <citation type="submission" date="2020-05" db="EMBL/GenBank/DDBJ databases">
        <title>Mycena genomes resolve the evolution of fungal bioluminescence.</title>
        <authorList>
            <person name="Tsai I.J."/>
        </authorList>
    </citation>
    <scope>NUCLEOTIDE SEQUENCE</scope>
    <source>
        <strain evidence="2">171206Taipei</strain>
    </source>
</reference>
<feature type="compositionally biased region" description="Basic and acidic residues" evidence="1">
    <location>
        <begin position="73"/>
        <end position="87"/>
    </location>
</feature>